<keyword evidence="2" id="KW-1185">Reference proteome</keyword>
<comment type="caution">
    <text evidence="1">The sequence shown here is derived from an EMBL/GenBank/DDBJ whole genome shotgun (WGS) entry which is preliminary data.</text>
</comment>
<evidence type="ECO:0000313" key="1">
    <source>
        <dbReference type="EMBL" id="GAA4475329.1"/>
    </source>
</evidence>
<protein>
    <submittedName>
        <fullName evidence="1">Uncharacterized protein</fullName>
    </submittedName>
</protein>
<sequence>MIKTTDLDGPLFSDLQAEVARENNTPAGVLVNGGAAEPTPGTRTSEEIHRALFSAR</sequence>
<dbReference type="Proteomes" id="UP001501183">
    <property type="component" value="Unassembled WGS sequence"/>
</dbReference>
<dbReference type="EMBL" id="BAABFB010000026">
    <property type="protein sequence ID" value="GAA4475329.1"/>
    <property type="molecule type" value="Genomic_DNA"/>
</dbReference>
<evidence type="ECO:0000313" key="2">
    <source>
        <dbReference type="Proteomes" id="UP001501183"/>
    </source>
</evidence>
<accession>A0ABP8NVP5</accession>
<gene>
    <name evidence="1" type="ORF">GCM10023094_12610</name>
</gene>
<reference evidence="2" key="1">
    <citation type="journal article" date="2019" name="Int. J. Syst. Evol. Microbiol.">
        <title>The Global Catalogue of Microorganisms (GCM) 10K type strain sequencing project: providing services to taxonomists for standard genome sequencing and annotation.</title>
        <authorList>
            <consortium name="The Broad Institute Genomics Platform"/>
            <consortium name="The Broad Institute Genome Sequencing Center for Infectious Disease"/>
            <person name="Wu L."/>
            <person name="Ma J."/>
        </authorList>
    </citation>
    <scope>NUCLEOTIDE SEQUENCE [LARGE SCALE GENOMIC DNA]</scope>
    <source>
        <strain evidence="2">JCM 32206</strain>
    </source>
</reference>
<name>A0ABP8NVP5_9NOCA</name>
<dbReference type="RefSeq" id="WP_345342928.1">
    <property type="nucleotide sequence ID" value="NZ_BAABFB010000026.1"/>
</dbReference>
<organism evidence="1 2">
    <name type="scientific">Rhodococcus olei</name>
    <dbReference type="NCBI Taxonomy" id="2161675"/>
    <lineage>
        <taxon>Bacteria</taxon>
        <taxon>Bacillati</taxon>
        <taxon>Actinomycetota</taxon>
        <taxon>Actinomycetes</taxon>
        <taxon>Mycobacteriales</taxon>
        <taxon>Nocardiaceae</taxon>
        <taxon>Rhodococcus</taxon>
    </lineage>
</organism>
<proteinExistence type="predicted"/>